<evidence type="ECO:0000313" key="3">
    <source>
        <dbReference type="EMBL" id="CAE0836387.1"/>
    </source>
</evidence>
<name>A0A7S4GGQ0_9EUGL</name>
<dbReference type="AlphaFoldDB" id="A0A7S4GGQ0"/>
<feature type="compositionally biased region" description="Acidic residues" evidence="1">
    <location>
        <begin position="134"/>
        <end position="147"/>
    </location>
</feature>
<organism evidence="3">
    <name type="scientific">Eutreptiella gymnastica</name>
    <dbReference type="NCBI Taxonomy" id="73025"/>
    <lineage>
        <taxon>Eukaryota</taxon>
        <taxon>Discoba</taxon>
        <taxon>Euglenozoa</taxon>
        <taxon>Euglenida</taxon>
        <taxon>Spirocuta</taxon>
        <taxon>Euglenophyceae</taxon>
        <taxon>Eutreptiales</taxon>
        <taxon>Eutreptiaceae</taxon>
        <taxon>Eutreptiella</taxon>
    </lineage>
</organism>
<feature type="chain" id="PRO_5030789537" evidence="2">
    <location>
        <begin position="26"/>
        <end position="295"/>
    </location>
</feature>
<reference evidence="3" key="1">
    <citation type="submission" date="2021-01" db="EMBL/GenBank/DDBJ databases">
        <authorList>
            <person name="Corre E."/>
            <person name="Pelletier E."/>
            <person name="Niang G."/>
            <person name="Scheremetjew M."/>
            <person name="Finn R."/>
            <person name="Kale V."/>
            <person name="Holt S."/>
            <person name="Cochrane G."/>
            <person name="Meng A."/>
            <person name="Brown T."/>
            <person name="Cohen L."/>
        </authorList>
    </citation>
    <scope>NUCLEOTIDE SEQUENCE</scope>
    <source>
        <strain evidence="3">CCMP1594</strain>
    </source>
</reference>
<feature type="compositionally biased region" description="Polar residues" evidence="1">
    <location>
        <begin position="264"/>
        <end position="282"/>
    </location>
</feature>
<dbReference type="EMBL" id="HBJA01138659">
    <property type="protein sequence ID" value="CAE0836387.1"/>
    <property type="molecule type" value="Transcribed_RNA"/>
</dbReference>
<feature type="compositionally biased region" description="Basic and acidic residues" evidence="1">
    <location>
        <begin position="188"/>
        <end position="199"/>
    </location>
</feature>
<gene>
    <name evidence="3" type="ORF">EGYM00163_LOCUS47751</name>
</gene>
<feature type="compositionally biased region" description="Acidic residues" evidence="1">
    <location>
        <begin position="200"/>
        <end position="216"/>
    </location>
</feature>
<evidence type="ECO:0000256" key="2">
    <source>
        <dbReference type="SAM" id="SignalP"/>
    </source>
</evidence>
<protein>
    <submittedName>
        <fullName evidence="3">Uncharacterized protein</fullName>
    </submittedName>
</protein>
<accession>A0A7S4GGQ0</accession>
<keyword evidence="2" id="KW-0732">Signal</keyword>
<feature type="region of interest" description="Disordered" evidence="1">
    <location>
        <begin position="134"/>
        <end position="295"/>
    </location>
</feature>
<proteinExistence type="predicted"/>
<evidence type="ECO:0000256" key="1">
    <source>
        <dbReference type="SAM" id="MobiDB-lite"/>
    </source>
</evidence>
<sequence>MQEKNLGGFMPLIHVLWYLDRYVLCSGLPDAVVVVDDTPAMAAKIAMSDLKTKVAFLAVSTIKQKDLGNAVGGALQHAIVMRYMLEADQTEQGATAATWDTQEEWLLRGIPLWVVDSSRGFEGHQKVHAAEAVQEEVVTESPADDTEPVAPAPTLPMQAKVKKTAKVIPTQGTAAGKGTPSSSKKQAKGKEKESDKPAESDDDDTDEESEEDDLEQVLETQQKRKRASASHFDASSPDSGKEQSKKKAKTAASATAEFKPPSRSGAQPSRGTVASPSGTSAVARSLGPGWRRLRD</sequence>
<feature type="signal peptide" evidence="2">
    <location>
        <begin position="1"/>
        <end position="25"/>
    </location>
</feature>